<protein>
    <submittedName>
        <fullName evidence="5">Class I SAM-dependent methyltransferase</fullName>
        <ecNumber evidence="5">2.1.-.-</ecNumber>
    </submittedName>
</protein>
<dbReference type="SUPFAM" id="SSF53335">
    <property type="entry name" value="S-adenosyl-L-methionine-dependent methyltransferases"/>
    <property type="match status" value="1"/>
</dbReference>
<dbReference type="CDD" id="cd02440">
    <property type="entry name" value="AdoMet_MTases"/>
    <property type="match status" value="1"/>
</dbReference>
<keyword evidence="3" id="KW-0949">S-adenosyl-L-methionine</keyword>
<accession>A0ABD5E408</accession>
<feature type="domain" description="Methyltransferase" evidence="4">
    <location>
        <begin position="57"/>
        <end position="146"/>
    </location>
</feature>
<evidence type="ECO:0000313" key="6">
    <source>
        <dbReference type="Proteomes" id="UP001183607"/>
    </source>
</evidence>
<keyword evidence="1 5" id="KW-0489">Methyltransferase</keyword>
<evidence type="ECO:0000259" key="4">
    <source>
        <dbReference type="Pfam" id="PF13649"/>
    </source>
</evidence>
<dbReference type="RefSeq" id="WP_311676993.1">
    <property type="nucleotide sequence ID" value="NZ_JAVRER010000014.1"/>
</dbReference>
<dbReference type="Gene3D" id="3.40.50.150">
    <property type="entry name" value="Vaccinia Virus protein VP39"/>
    <property type="match status" value="1"/>
</dbReference>
<evidence type="ECO:0000256" key="1">
    <source>
        <dbReference type="ARBA" id="ARBA00022603"/>
    </source>
</evidence>
<dbReference type="AlphaFoldDB" id="A0ABD5E408"/>
<evidence type="ECO:0000256" key="2">
    <source>
        <dbReference type="ARBA" id="ARBA00022679"/>
    </source>
</evidence>
<dbReference type="Proteomes" id="UP001183607">
    <property type="component" value="Unassembled WGS sequence"/>
</dbReference>
<name>A0ABD5E408_9ACTN</name>
<comment type="caution">
    <text evidence="5">The sequence shown here is derived from an EMBL/GenBank/DDBJ whole genome shotgun (WGS) entry which is preliminary data.</text>
</comment>
<dbReference type="EC" id="2.1.-.-" evidence="5"/>
<organism evidence="5 6">
    <name type="scientific">Streptomyces evansiae</name>
    <dbReference type="NCBI Taxonomy" id="3075535"/>
    <lineage>
        <taxon>Bacteria</taxon>
        <taxon>Bacillati</taxon>
        <taxon>Actinomycetota</taxon>
        <taxon>Actinomycetes</taxon>
        <taxon>Kitasatosporales</taxon>
        <taxon>Streptomycetaceae</taxon>
        <taxon>Streptomyces</taxon>
    </lineage>
</organism>
<dbReference type="InterPro" id="IPR029063">
    <property type="entry name" value="SAM-dependent_MTases_sf"/>
</dbReference>
<dbReference type="Pfam" id="PF13649">
    <property type="entry name" value="Methyltransf_25"/>
    <property type="match status" value="1"/>
</dbReference>
<reference evidence="6" key="1">
    <citation type="submission" date="2023-07" db="EMBL/GenBank/DDBJ databases">
        <title>30 novel species of actinomycetes from the DSMZ collection.</title>
        <authorList>
            <person name="Nouioui I."/>
        </authorList>
    </citation>
    <scope>NUCLEOTIDE SEQUENCE [LARGE SCALE GENOMIC DNA]</scope>
    <source>
        <strain evidence="6">DSM 41982</strain>
    </source>
</reference>
<evidence type="ECO:0000313" key="5">
    <source>
        <dbReference type="EMBL" id="MDT0416166.1"/>
    </source>
</evidence>
<dbReference type="InterPro" id="IPR041698">
    <property type="entry name" value="Methyltransf_25"/>
</dbReference>
<proteinExistence type="predicted"/>
<keyword evidence="2 5" id="KW-0808">Transferase</keyword>
<dbReference type="GO" id="GO:0032259">
    <property type="term" value="P:methylation"/>
    <property type="evidence" value="ECO:0007669"/>
    <property type="project" value="UniProtKB-KW"/>
</dbReference>
<dbReference type="EMBL" id="JAVRER010000014">
    <property type="protein sequence ID" value="MDT0416166.1"/>
    <property type="molecule type" value="Genomic_DNA"/>
</dbReference>
<dbReference type="PANTHER" id="PTHR43464">
    <property type="entry name" value="METHYLTRANSFERASE"/>
    <property type="match status" value="1"/>
</dbReference>
<dbReference type="PANTHER" id="PTHR43464:SF19">
    <property type="entry name" value="UBIQUINONE BIOSYNTHESIS O-METHYLTRANSFERASE, MITOCHONDRIAL"/>
    <property type="match status" value="1"/>
</dbReference>
<gene>
    <name evidence="5" type="ORF">RM574_11755</name>
</gene>
<evidence type="ECO:0000256" key="3">
    <source>
        <dbReference type="ARBA" id="ARBA00022691"/>
    </source>
</evidence>
<dbReference type="GO" id="GO:0008168">
    <property type="term" value="F:methyltransferase activity"/>
    <property type="evidence" value="ECO:0007669"/>
    <property type="project" value="UniProtKB-KW"/>
</dbReference>
<sequence>MTGTGRARGTGPRGGGDIAARLLAALGRYHDARPWDHNAHYHRAILRRLPHHRGAALDVGCGSGDLARLLARRADAVTGIDTDPAIVAKARAATPETVPVAFATADALDEEAAPGPYTVVTCVAALHHLPLAEALTSFRARLAPGGTLVIVGLHREETPADRAVSLLAVVANTAVAWWKHPGGGRGARPLAMTAPTRPATTGLAEIRRTAARILPGARVRRRLFWRYLLVWRSP</sequence>